<protein>
    <submittedName>
        <fullName evidence="6">Sphingoid long-chain base transporter RSB1</fullName>
    </submittedName>
</protein>
<proteinExistence type="predicted"/>
<evidence type="ECO:0000256" key="3">
    <source>
        <dbReference type="ARBA" id="ARBA00022989"/>
    </source>
</evidence>
<dbReference type="EMBL" id="BFAD01000006">
    <property type="protein sequence ID" value="GBE84524.1"/>
    <property type="molecule type" value="Genomic_DNA"/>
</dbReference>
<keyword evidence="7" id="KW-1185">Reference proteome</keyword>
<dbReference type="PANTHER" id="PTHR31465">
    <property type="entry name" value="PROTEIN RTA1-RELATED"/>
    <property type="match status" value="1"/>
</dbReference>
<evidence type="ECO:0000256" key="4">
    <source>
        <dbReference type="ARBA" id="ARBA00023136"/>
    </source>
</evidence>
<dbReference type="OrthoDB" id="3358017at2759"/>
<feature type="transmembrane region" description="Helical" evidence="5">
    <location>
        <begin position="48"/>
        <end position="71"/>
    </location>
</feature>
<evidence type="ECO:0000313" key="7">
    <source>
        <dbReference type="Proteomes" id="UP000287166"/>
    </source>
</evidence>
<dbReference type="InParanoid" id="A0A401GS19"/>
<feature type="transmembrane region" description="Helical" evidence="5">
    <location>
        <begin position="246"/>
        <end position="263"/>
    </location>
</feature>
<feature type="transmembrane region" description="Helical" evidence="5">
    <location>
        <begin position="83"/>
        <end position="105"/>
    </location>
</feature>
<keyword evidence="2 5" id="KW-0812">Transmembrane</keyword>
<sequence length="303" mass="33565">MSSTANIGRSSQSNPYGYVPTEWICIVFIALFAVSTFIHVLQALHYRLWWLFATPCLCGALEILGWVGRLWSSQDHLSLTPYIIQMSSTIIAPTPLIAANFVILGEIIRRLGSCYSRLSARWYSRVFVSCDVVALIAQAAGGATAAMAVEDNSNPADGGHVMLGGIVFQMAAITLYMILATEFILRFHYKKPLRKDDSAGEHSFDSKTKFMLLGLAITNVFIYIRSVYRTIELVDGWDGTIIQTQVYFNVFDAAMITVAMYVLNAMHPGRLLGPAETWKAAIAPTKEIKIPRPESTDSQLLLV</sequence>
<dbReference type="GO" id="GO:0005886">
    <property type="term" value="C:plasma membrane"/>
    <property type="evidence" value="ECO:0007669"/>
    <property type="project" value="TreeGrafter"/>
</dbReference>
<keyword evidence="3 5" id="KW-1133">Transmembrane helix</keyword>
<feature type="transmembrane region" description="Helical" evidence="5">
    <location>
        <begin position="20"/>
        <end position="41"/>
    </location>
</feature>
<dbReference type="PANTHER" id="PTHR31465:SF9">
    <property type="entry name" value="SPHINGOID LONG-CHAIN BASE TRANSPORTER RSB1"/>
    <property type="match status" value="1"/>
</dbReference>
<evidence type="ECO:0000313" key="6">
    <source>
        <dbReference type="EMBL" id="GBE84524.1"/>
    </source>
</evidence>
<evidence type="ECO:0000256" key="5">
    <source>
        <dbReference type="SAM" id="Phobius"/>
    </source>
</evidence>
<dbReference type="GeneID" id="38781441"/>
<keyword evidence="4 5" id="KW-0472">Membrane</keyword>
<feature type="transmembrane region" description="Helical" evidence="5">
    <location>
        <begin position="161"/>
        <end position="185"/>
    </location>
</feature>
<comment type="subcellular location">
    <subcellularLocation>
        <location evidence="1">Membrane</location>
        <topology evidence="1">Multi-pass membrane protein</topology>
    </subcellularLocation>
</comment>
<evidence type="ECO:0000256" key="2">
    <source>
        <dbReference type="ARBA" id="ARBA00022692"/>
    </source>
</evidence>
<evidence type="ECO:0000256" key="1">
    <source>
        <dbReference type="ARBA" id="ARBA00004141"/>
    </source>
</evidence>
<name>A0A401GS19_9APHY</name>
<dbReference type="Proteomes" id="UP000287166">
    <property type="component" value="Unassembled WGS sequence"/>
</dbReference>
<organism evidence="6 7">
    <name type="scientific">Sparassis crispa</name>
    <dbReference type="NCBI Taxonomy" id="139825"/>
    <lineage>
        <taxon>Eukaryota</taxon>
        <taxon>Fungi</taxon>
        <taxon>Dikarya</taxon>
        <taxon>Basidiomycota</taxon>
        <taxon>Agaricomycotina</taxon>
        <taxon>Agaricomycetes</taxon>
        <taxon>Polyporales</taxon>
        <taxon>Sparassidaceae</taxon>
        <taxon>Sparassis</taxon>
    </lineage>
</organism>
<reference evidence="6 7" key="1">
    <citation type="journal article" date="2018" name="Sci. Rep.">
        <title>Genome sequence of the cauliflower mushroom Sparassis crispa (Hanabiratake) and its association with beneficial usage.</title>
        <authorList>
            <person name="Kiyama R."/>
            <person name="Furutani Y."/>
            <person name="Kawaguchi K."/>
            <person name="Nakanishi T."/>
        </authorList>
    </citation>
    <scope>NUCLEOTIDE SEQUENCE [LARGE SCALE GENOMIC DNA]</scope>
</reference>
<dbReference type="GO" id="GO:0000324">
    <property type="term" value="C:fungal-type vacuole"/>
    <property type="evidence" value="ECO:0007669"/>
    <property type="project" value="TreeGrafter"/>
</dbReference>
<gene>
    <name evidence="6" type="ORF">SCP_0605030</name>
</gene>
<feature type="transmembrane region" description="Helical" evidence="5">
    <location>
        <begin position="126"/>
        <end position="149"/>
    </location>
</feature>
<dbReference type="RefSeq" id="XP_027615437.1">
    <property type="nucleotide sequence ID" value="XM_027759636.1"/>
</dbReference>
<comment type="caution">
    <text evidence="6">The sequence shown here is derived from an EMBL/GenBank/DDBJ whole genome shotgun (WGS) entry which is preliminary data.</text>
</comment>
<dbReference type="AlphaFoldDB" id="A0A401GS19"/>
<dbReference type="FunCoup" id="A0A401GS19">
    <property type="interactions" value="27"/>
</dbReference>
<dbReference type="Pfam" id="PF04479">
    <property type="entry name" value="RTA1"/>
    <property type="match status" value="1"/>
</dbReference>
<accession>A0A401GS19</accession>
<dbReference type="STRING" id="139825.A0A401GS19"/>
<feature type="transmembrane region" description="Helical" evidence="5">
    <location>
        <begin position="210"/>
        <end position="226"/>
    </location>
</feature>
<dbReference type="InterPro" id="IPR007568">
    <property type="entry name" value="RTA1"/>
</dbReference>